<reference evidence="4" key="1">
    <citation type="journal article" date="2019" name="Int. J. Syst. Evol. Microbiol.">
        <title>The Global Catalogue of Microorganisms (GCM) 10K type strain sequencing project: providing services to taxonomists for standard genome sequencing and annotation.</title>
        <authorList>
            <consortium name="The Broad Institute Genomics Platform"/>
            <consortium name="The Broad Institute Genome Sequencing Center for Infectious Disease"/>
            <person name="Wu L."/>
            <person name="Ma J."/>
        </authorList>
    </citation>
    <scope>NUCLEOTIDE SEQUENCE [LARGE SCALE GENOMIC DNA]</scope>
    <source>
        <strain evidence="4">CECT 7956</strain>
    </source>
</reference>
<keyword evidence="4" id="KW-1185">Reference proteome</keyword>
<dbReference type="EMBL" id="JBHRYQ010000001">
    <property type="protein sequence ID" value="MFC3809276.1"/>
    <property type="molecule type" value="Genomic_DNA"/>
</dbReference>
<feature type="region of interest" description="Disordered" evidence="1">
    <location>
        <begin position="29"/>
        <end position="66"/>
    </location>
</feature>
<keyword evidence="2" id="KW-0732">Signal</keyword>
<gene>
    <name evidence="3" type="ORF">ACFOOI_01300</name>
</gene>
<evidence type="ECO:0000256" key="2">
    <source>
        <dbReference type="SAM" id="SignalP"/>
    </source>
</evidence>
<dbReference type="PROSITE" id="PS51257">
    <property type="entry name" value="PROKAR_LIPOPROTEIN"/>
    <property type="match status" value="1"/>
</dbReference>
<evidence type="ECO:0000313" key="3">
    <source>
        <dbReference type="EMBL" id="MFC3809276.1"/>
    </source>
</evidence>
<feature type="compositionally biased region" description="Low complexity" evidence="1">
    <location>
        <begin position="35"/>
        <end position="50"/>
    </location>
</feature>
<feature type="region of interest" description="Disordered" evidence="1">
    <location>
        <begin position="146"/>
        <end position="181"/>
    </location>
</feature>
<feature type="signal peptide" evidence="2">
    <location>
        <begin position="1"/>
        <end position="20"/>
    </location>
</feature>
<dbReference type="RefSeq" id="WP_379834105.1">
    <property type="nucleotide sequence ID" value="NZ_JBHRYQ010000001.1"/>
</dbReference>
<comment type="caution">
    <text evidence="3">The sequence shown here is derived from an EMBL/GenBank/DDBJ whole genome shotgun (WGS) entry which is preliminary data.</text>
</comment>
<organism evidence="3 4">
    <name type="scientific">Lacihabitans lacunae</name>
    <dbReference type="NCBI Taxonomy" id="1028214"/>
    <lineage>
        <taxon>Bacteria</taxon>
        <taxon>Pseudomonadati</taxon>
        <taxon>Bacteroidota</taxon>
        <taxon>Cytophagia</taxon>
        <taxon>Cytophagales</taxon>
        <taxon>Leadbetterellaceae</taxon>
        <taxon>Lacihabitans</taxon>
    </lineage>
</organism>
<evidence type="ECO:0008006" key="5">
    <source>
        <dbReference type="Google" id="ProtNLM"/>
    </source>
</evidence>
<sequence length="181" mass="18567">MNNIKRTFLAIGFMFFGLLACNSEQTTEQSTVIDNPSPSSEANEASEYPPLSSIPESTPVGPTDVPIPESLKPTLSFATPGASLNTAQAATSTARLNPAHGQPGHDCGIPVGSPLKGSVAAKAAPATEMPVAVSSPVETKAVDFSGLSSEPKLDPNVKINPAHGQPGHDCSVAVGERLPVK</sequence>
<evidence type="ECO:0000256" key="1">
    <source>
        <dbReference type="SAM" id="MobiDB-lite"/>
    </source>
</evidence>
<dbReference type="Proteomes" id="UP001595616">
    <property type="component" value="Unassembled WGS sequence"/>
</dbReference>
<feature type="chain" id="PRO_5046241374" description="Secreted protein" evidence="2">
    <location>
        <begin position="21"/>
        <end position="181"/>
    </location>
</feature>
<proteinExistence type="predicted"/>
<name>A0ABV7YQY6_9BACT</name>
<protein>
    <recommendedName>
        <fullName evidence="5">Secreted protein</fullName>
    </recommendedName>
</protein>
<evidence type="ECO:0000313" key="4">
    <source>
        <dbReference type="Proteomes" id="UP001595616"/>
    </source>
</evidence>
<accession>A0ABV7YQY6</accession>